<feature type="compositionally biased region" description="Polar residues" evidence="1">
    <location>
        <begin position="203"/>
        <end position="217"/>
    </location>
</feature>
<dbReference type="AlphaFoldDB" id="A0A0P1BSW3"/>
<feature type="compositionally biased region" description="Polar residues" evidence="1">
    <location>
        <begin position="404"/>
        <end position="418"/>
    </location>
</feature>
<organism evidence="3 4">
    <name type="scientific">Ceraceosorus bombacis</name>
    <dbReference type="NCBI Taxonomy" id="401625"/>
    <lineage>
        <taxon>Eukaryota</taxon>
        <taxon>Fungi</taxon>
        <taxon>Dikarya</taxon>
        <taxon>Basidiomycota</taxon>
        <taxon>Ustilaginomycotina</taxon>
        <taxon>Exobasidiomycetes</taxon>
        <taxon>Ceraceosorales</taxon>
        <taxon>Ceraceosoraceae</taxon>
        <taxon>Ceraceosorus</taxon>
    </lineage>
</organism>
<keyword evidence="2" id="KW-0472">Membrane</keyword>
<proteinExistence type="predicted"/>
<feature type="compositionally biased region" description="Gly residues" evidence="1">
    <location>
        <begin position="162"/>
        <end position="172"/>
    </location>
</feature>
<feature type="region of interest" description="Disordered" evidence="1">
    <location>
        <begin position="147"/>
        <end position="428"/>
    </location>
</feature>
<feature type="region of interest" description="Disordered" evidence="1">
    <location>
        <begin position="62"/>
        <end position="108"/>
    </location>
</feature>
<dbReference type="EMBL" id="CCYA01000389">
    <property type="protein sequence ID" value="CEH19527.1"/>
    <property type="molecule type" value="Genomic_DNA"/>
</dbReference>
<protein>
    <submittedName>
        <fullName evidence="3">Uncharacterized protein</fullName>
    </submittedName>
</protein>
<feature type="compositionally biased region" description="Polar residues" evidence="1">
    <location>
        <begin position="250"/>
        <end position="273"/>
    </location>
</feature>
<feature type="transmembrane region" description="Helical" evidence="2">
    <location>
        <begin position="17"/>
        <end position="41"/>
    </location>
</feature>
<keyword evidence="2" id="KW-0812">Transmembrane</keyword>
<reference evidence="4" key="1">
    <citation type="submission" date="2014-09" db="EMBL/GenBank/DDBJ databases">
        <authorList>
            <person name="Sharma Rahul"/>
            <person name="Thines Marco"/>
        </authorList>
    </citation>
    <scope>NUCLEOTIDE SEQUENCE [LARGE SCALE GENOMIC DNA]</scope>
</reference>
<evidence type="ECO:0000313" key="4">
    <source>
        <dbReference type="Proteomes" id="UP000054845"/>
    </source>
</evidence>
<keyword evidence="4" id="KW-1185">Reference proteome</keyword>
<name>A0A0P1BSW3_9BASI</name>
<sequence>MSDAALDGVPSLGGSPVIFIAVIAAIACVVVVAAVLICLYCRRRRRRKAALARASLGNNLNTLHPGPSLGGRRGRAQGSGFAPVSQMNDDEAFNAAPSPRHSLQYDGAYDPYNSANSTALRTGGAPYSNPYGVGAAVGGKYDESSEVLATPTSTNNAPFSGRPGGAAGGSAGVGSAAGANAYNKPNRAQQSSAAGPGRMYSGHQPTASYGSGFSDASYSAPPRREERSSYYGGVGAMEPASDYLPPAQGAHNSYTASMPPTSSTHNQAQSWTAYASDAPAPEDAPPSHDFGAAGYAAEKQAHMAAHTSSANSSNTQSLPNPYSSERGARPSASTGHPAATHASASISASYPPPQTSSATEPPSYDALSIDERSGYTAAQPESSSRPHSEVMAAGPSRVDRASGSFPSSSANGGQNKWTSGDFKDGGAA</sequence>
<accession>A0A0P1BSW3</accession>
<evidence type="ECO:0000256" key="1">
    <source>
        <dbReference type="SAM" id="MobiDB-lite"/>
    </source>
</evidence>
<dbReference type="OrthoDB" id="10677307at2759"/>
<dbReference type="Proteomes" id="UP000054845">
    <property type="component" value="Unassembled WGS sequence"/>
</dbReference>
<keyword evidence="2" id="KW-1133">Transmembrane helix</keyword>
<evidence type="ECO:0000313" key="3">
    <source>
        <dbReference type="EMBL" id="CEH19527.1"/>
    </source>
</evidence>
<feature type="compositionally biased region" description="Low complexity" evidence="1">
    <location>
        <begin position="338"/>
        <end position="349"/>
    </location>
</feature>
<feature type="compositionally biased region" description="Low complexity" evidence="1">
    <location>
        <begin position="302"/>
        <end position="315"/>
    </location>
</feature>
<evidence type="ECO:0000256" key="2">
    <source>
        <dbReference type="SAM" id="Phobius"/>
    </source>
</evidence>